<evidence type="ECO:0000313" key="3">
    <source>
        <dbReference type="Proteomes" id="UP000245577"/>
    </source>
</evidence>
<evidence type="ECO:0000259" key="1">
    <source>
        <dbReference type="Pfam" id="PF04608"/>
    </source>
</evidence>
<dbReference type="AlphaFoldDB" id="A0A2U1S706"/>
<dbReference type="InterPro" id="IPR036681">
    <property type="entry name" value="PgpA-like_sf"/>
</dbReference>
<reference evidence="2 3" key="1">
    <citation type="submission" date="2017-03" db="EMBL/GenBank/DDBJ databases">
        <title>Genome sequence of Methanobrevibacter wosei.</title>
        <authorList>
            <person name="Poehlein A."/>
            <person name="Seedorf H."/>
            <person name="Daniel R."/>
        </authorList>
    </citation>
    <scope>NUCLEOTIDE SEQUENCE [LARGE SCALE GENOMIC DNA]</scope>
    <source>
        <strain evidence="2 3">DSM 11979</strain>
    </source>
</reference>
<feature type="domain" description="YutG/PgpA" evidence="1">
    <location>
        <begin position="283"/>
        <end position="367"/>
    </location>
</feature>
<dbReference type="Pfam" id="PF04608">
    <property type="entry name" value="PgpA"/>
    <property type="match status" value="1"/>
</dbReference>
<accession>A0A2U1S706</accession>
<dbReference type="InterPro" id="IPR007686">
    <property type="entry name" value="YutG/PgpA"/>
</dbReference>
<evidence type="ECO:0000313" key="2">
    <source>
        <dbReference type="EMBL" id="PWB85870.1"/>
    </source>
</evidence>
<comment type="caution">
    <text evidence="2">The sequence shown here is derived from an EMBL/GenBank/DDBJ whole genome shotgun (WGS) entry which is preliminary data.</text>
</comment>
<dbReference type="Proteomes" id="UP000245577">
    <property type="component" value="Unassembled WGS sequence"/>
</dbReference>
<sequence>MAETELNITKKDNGFCINNPEFFLTFSDFLVSDGIDIVENINILKGNYDFEELAEATEDFNQLEASYISHCANSIDYFHNKYGDLELFTFMESDVEIEKFTDNLDVANSKKGFEDGEINISHIIYINKTLSPKVLLKVYKNVIKTKAKFFQSLNLPIHIQNILNNNDFLAILANVPEDSFEEENIYEDSVDIVNNQYDDENISLESLLTSVEEAVIISCEDALTKLELSFGILDYLVSEGILIGDLVEAGLELVEGVEVTDEIKTKLEKQILKSLSDINVIALLMAAIRTEDDFTNNRIREVDVSDDPAYLYSDEVLGLAISNQIAGTKATFNFKRYDEAKPGIIYGLGPMVDDIFAGLIAGCMSKIFEE</sequence>
<dbReference type="Gene3D" id="1.10.3760.10">
    <property type="entry name" value="PgpA-like"/>
    <property type="match status" value="1"/>
</dbReference>
<organism evidence="2 3">
    <name type="scientific">Methanobrevibacter woesei</name>
    <dbReference type="NCBI Taxonomy" id="190976"/>
    <lineage>
        <taxon>Archaea</taxon>
        <taxon>Methanobacteriati</taxon>
        <taxon>Methanobacteriota</taxon>
        <taxon>Methanomada group</taxon>
        <taxon>Methanobacteria</taxon>
        <taxon>Methanobacteriales</taxon>
        <taxon>Methanobacteriaceae</taxon>
        <taxon>Methanobrevibacter</taxon>
    </lineage>
</organism>
<dbReference type="SUPFAM" id="SSF101307">
    <property type="entry name" value="YutG-like"/>
    <property type="match status" value="1"/>
</dbReference>
<dbReference type="OrthoDB" id="53211at2157"/>
<dbReference type="CDD" id="cd06971">
    <property type="entry name" value="PgpA"/>
    <property type="match status" value="1"/>
</dbReference>
<proteinExistence type="predicted"/>
<dbReference type="GO" id="GO:0006629">
    <property type="term" value="P:lipid metabolic process"/>
    <property type="evidence" value="ECO:0007669"/>
    <property type="project" value="InterPro"/>
</dbReference>
<gene>
    <name evidence="2" type="ORF">MBBWO_07160</name>
</gene>
<name>A0A2U1S706_9EURY</name>
<protein>
    <submittedName>
        <fullName evidence="2">Phosphatidylglycerophosphatase A</fullName>
    </submittedName>
</protein>
<keyword evidence="3" id="KW-1185">Reference proteome</keyword>
<dbReference type="RefSeq" id="WP_116669516.1">
    <property type="nucleotide sequence ID" value="NZ_CASEFK010000012.1"/>
</dbReference>
<dbReference type="EMBL" id="MZGU01000004">
    <property type="protein sequence ID" value="PWB85870.1"/>
    <property type="molecule type" value="Genomic_DNA"/>
</dbReference>
<dbReference type="GO" id="GO:0008962">
    <property type="term" value="F:phosphatidylglycerophosphatase activity"/>
    <property type="evidence" value="ECO:0007669"/>
    <property type="project" value="InterPro"/>
</dbReference>